<reference evidence="2 3" key="1">
    <citation type="journal article" date="2015" name="Nature">
        <title>rRNA introns, odd ribosomes, and small enigmatic genomes across a large radiation of phyla.</title>
        <authorList>
            <person name="Brown C.T."/>
            <person name="Hug L.A."/>
            <person name="Thomas B.C."/>
            <person name="Sharon I."/>
            <person name="Castelle C.J."/>
            <person name="Singh A."/>
            <person name="Wilkins M.J."/>
            <person name="Williams K.H."/>
            <person name="Banfield J.F."/>
        </authorList>
    </citation>
    <scope>NUCLEOTIDE SEQUENCE [LARGE SCALE GENOMIC DNA]</scope>
</reference>
<evidence type="ECO:0000256" key="1">
    <source>
        <dbReference type="SAM" id="Phobius"/>
    </source>
</evidence>
<dbReference type="Pfam" id="PF04977">
    <property type="entry name" value="DivIC"/>
    <property type="match status" value="1"/>
</dbReference>
<dbReference type="AlphaFoldDB" id="A0A0G0DBR5"/>
<accession>A0A0G0DBR5</accession>
<proteinExistence type="predicted"/>
<dbReference type="EMBL" id="LBRE01000028">
    <property type="protein sequence ID" value="KKP91729.1"/>
    <property type="molecule type" value="Genomic_DNA"/>
</dbReference>
<organism evidence="2 3">
    <name type="scientific">candidate division WS6 bacterium GW2011_GWC1_36_11</name>
    <dbReference type="NCBI Taxonomy" id="1619090"/>
    <lineage>
        <taxon>Bacteria</taxon>
        <taxon>Candidatus Dojkabacteria</taxon>
    </lineage>
</organism>
<name>A0A0G0DBR5_9BACT</name>
<sequence>MDKVSYRSNGLPRREVKKTMAPAVLGNSFVKIGFILISVFLLYNVIHSIDITIQKVNILENARNEVETLRVTNLVLATQLQNMQSPEYIEVEARDRLNFSGKKDLVFVIPDSLLDTAKERLDSILSEKTIEIEKSIFQQWEELVVQGV</sequence>
<keyword evidence="1" id="KW-0812">Transmembrane</keyword>
<dbReference type="Proteomes" id="UP000034140">
    <property type="component" value="Unassembled WGS sequence"/>
</dbReference>
<keyword evidence="1" id="KW-0472">Membrane</keyword>
<evidence type="ECO:0000313" key="2">
    <source>
        <dbReference type="EMBL" id="KKP91729.1"/>
    </source>
</evidence>
<gene>
    <name evidence="2" type="ORF">UR96_C0028G0004</name>
</gene>
<protein>
    <submittedName>
        <fullName evidence="2">Uncharacterized protein</fullName>
    </submittedName>
</protein>
<feature type="transmembrane region" description="Helical" evidence="1">
    <location>
        <begin position="21"/>
        <end position="43"/>
    </location>
</feature>
<dbReference type="InterPro" id="IPR007060">
    <property type="entry name" value="FtsL/DivIC"/>
</dbReference>
<comment type="caution">
    <text evidence="2">The sequence shown here is derived from an EMBL/GenBank/DDBJ whole genome shotgun (WGS) entry which is preliminary data.</text>
</comment>
<keyword evidence="1" id="KW-1133">Transmembrane helix</keyword>
<evidence type="ECO:0000313" key="3">
    <source>
        <dbReference type="Proteomes" id="UP000034140"/>
    </source>
</evidence>